<dbReference type="AlphaFoldDB" id="A0A858R8X9"/>
<protein>
    <submittedName>
        <fullName evidence="2">Uncharacterized protein</fullName>
    </submittedName>
</protein>
<evidence type="ECO:0000313" key="3">
    <source>
        <dbReference type="Proteomes" id="UP000501891"/>
    </source>
</evidence>
<dbReference type="KEGG" id="acru:HHL28_13095"/>
<reference evidence="2" key="1">
    <citation type="submission" date="2020-04" db="EMBL/GenBank/DDBJ databases">
        <title>A desert anoxygenic phototrophic bacterium fixes CO2 using RubisCO under aerobic conditions.</title>
        <authorList>
            <person name="Tang K."/>
        </authorList>
    </citation>
    <scope>NUCLEOTIDE SEQUENCE [LARGE SCALE GENOMIC DNA]</scope>
    <source>
        <strain evidence="2">MIMtkB3</strain>
    </source>
</reference>
<evidence type="ECO:0000313" key="2">
    <source>
        <dbReference type="EMBL" id="QJE73905.1"/>
    </source>
</evidence>
<organism evidence="2 3">
    <name type="scientific">Aerophototrophica crusticola</name>
    <dbReference type="NCBI Taxonomy" id="1709002"/>
    <lineage>
        <taxon>Bacteria</taxon>
        <taxon>Pseudomonadati</taxon>
        <taxon>Pseudomonadota</taxon>
        <taxon>Alphaproteobacteria</taxon>
        <taxon>Rhodospirillales</taxon>
        <taxon>Rhodospirillaceae</taxon>
        <taxon>Aerophototrophica</taxon>
    </lineage>
</organism>
<feature type="region of interest" description="Disordered" evidence="1">
    <location>
        <begin position="1"/>
        <end position="28"/>
    </location>
</feature>
<dbReference type="Proteomes" id="UP000501891">
    <property type="component" value="Chromosome"/>
</dbReference>
<proteinExistence type="predicted"/>
<keyword evidence="3" id="KW-1185">Reference proteome</keyword>
<dbReference type="EMBL" id="CP051775">
    <property type="protein sequence ID" value="QJE73905.1"/>
    <property type="molecule type" value="Genomic_DNA"/>
</dbReference>
<sequence length="124" mass="13195">MQQNRLHRPVASLRPSRASADSDAVPLPSGLRLFDTGTGGVDLSEILAAISAASPQEQPSRRRLLEDEIRKQWAVLRNLVREHAALVHAESAAAAADPVPAASVAALPPRAKSFIPPRRLAAAE</sequence>
<gene>
    <name evidence="2" type="ORF">HHL28_13095</name>
</gene>
<evidence type="ECO:0000256" key="1">
    <source>
        <dbReference type="SAM" id="MobiDB-lite"/>
    </source>
</evidence>
<accession>A0A858R8X9</accession>
<name>A0A858R8X9_9PROT</name>